<accession>A0ABM1RYG3</accession>
<evidence type="ECO:0000256" key="1">
    <source>
        <dbReference type="SAM" id="MobiDB-lite"/>
    </source>
</evidence>
<name>A0ABM1RYG3_LIMPO</name>
<dbReference type="Proteomes" id="UP000694941">
    <property type="component" value="Unplaced"/>
</dbReference>
<evidence type="ECO:0000313" key="3">
    <source>
        <dbReference type="RefSeq" id="XP_022236418.1"/>
    </source>
</evidence>
<proteinExistence type="predicted"/>
<evidence type="ECO:0000313" key="2">
    <source>
        <dbReference type="Proteomes" id="UP000694941"/>
    </source>
</evidence>
<sequence length="124" mass="12966">MRKTSKCRTESISVFSSVAAERLADYRGGTDASPSVSLKDIDGTITGSMSGCITGGQETDPSPSSSHHDQPTSRETSKESSPEILGSIPSNHICLSNVLGRGHSTKLGLPSCKSPIVPDFSDTL</sequence>
<feature type="region of interest" description="Disordered" evidence="1">
    <location>
        <begin position="25"/>
        <end position="87"/>
    </location>
</feature>
<dbReference type="GeneID" id="111083953"/>
<keyword evidence="2" id="KW-1185">Reference proteome</keyword>
<reference evidence="3" key="1">
    <citation type="submission" date="2025-08" db="UniProtKB">
        <authorList>
            <consortium name="RefSeq"/>
        </authorList>
    </citation>
    <scope>IDENTIFICATION</scope>
    <source>
        <tissue evidence="3">Muscle</tissue>
    </source>
</reference>
<organism evidence="2 3">
    <name type="scientific">Limulus polyphemus</name>
    <name type="common">Atlantic horseshoe crab</name>
    <dbReference type="NCBI Taxonomy" id="6850"/>
    <lineage>
        <taxon>Eukaryota</taxon>
        <taxon>Metazoa</taxon>
        <taxon>Ecdysozoa</taxon>
        <taxon>Arthropoda</taxon>
        <taxon>Chelicerata</taxon>
        <taxon>Merostomata</taxon>
        <taxon>Xiphosura</taxon>
        <taxon>Limulidae</taxon>
        <taxon>Limulus</taxon>
    </lineage>
</organism>
<feature type="compositionally biased region" description="Basic and acidic residues" evidence="1">
    <location>
        <begin position="66"/>
        <end position="81"/>
    </location>
</feature>
<gene>
    <name evidence="3" type="primary">LOC111083953</name>
</gene>
<protein>
    <submittedName>
        <fullName evidence="3">Uncharacterized protein LOC111083953 isoform X2</fullName>
    </submittedName>
</protein>
<dbReference type="RefSeq" id="XP_022236418.1">
    <property type="nucleotide sequence ID" value="XM_022380710.1"/>
</dbReference>